<sequence length="347" mass="36747">MTQVMTHEERTALRDSVRRLLADRCAETDVRRVMASDTGHDDALWRELAGLGVAGMLVSEDNGGSGLGPVELELVMEEFGAALSSAPMISTAMAAMLLDGARAQALAAGELIVAVAPLGVHDWTGQSDVRVAGGRAEGVARFVPDGQIADLVLLAGDDGVYAVARDAFSATSLPVFDRTRRLADLHIDGPVERICDGSRVAGALAVGLLALAGDQAGGARRVLEFTVDYARERRQFGRAIGSFQAIKHMAADLLLEAESATSAARNAAEQLAGDAADRDGALALAAFACADAYVRCAKDGVQMHGGIAFTWEHPAHLYLRRARSGAQLFGDSRHWRERFIQALEAQS</sequence>
<dbReference type="EC" id="1.-.-.-" evidence="8"/>
<dbReference type="InterPro" id="IPR013786">
    <property type="entry name" value="AcylCoA_DH/ox_N"/>
</dbReference>
<evidence type="ECO:0000256" key="3">
    <source>
        <dbReference type="ARBA" id="ARBA00022630"/>
    </source>
</evidence>
<dbReference type="InterPro" id="IPR037069">
    <property type="entry name" value="AcylCoA_DH/ox_N_sf"/>
</dbReference>
<accession>A0ABV7ULQ6</accession>
<dbReference type="InterPro" id="IPR009100">
    <property type="entry name" value="AcylCoA_DH/oxidase_NM_dom_sf"/>
</dbReference>
<evidence type="ECO:0000259" key="6">
    <source>
        <dbReference type="Pfam" id="PF00441"/>
    </source>
</evidence>
<evidence type="ECO:0000256" key="4">
    <source>
        <dbReference type="ARBA" id="ARBA00022827"/>
    </source>
</evidence>
<evidence type="ECO:0000256" key="1">
    <source>
        <dbReference type="ARBA" id="ARBA00001974"/>
    </source>
</evidence>
<dbReference type="Pfam" id="PF02771">
    <property type="entry name" value="Acyl-CoA_dh_N"/>
    <property type="match status" value="1"/>
</dbReference>
<comment type="cofactor">
    <cofactor evidence="1">
        <name>FAD</name>
        <dbReference type="ChEBI" id="CHEBI:57692"/>
    </cofactor>
</comment>
<dbReference type="PANTHER" id="PTHR43884">
    <property type="entry name" value="ACYL-COA DEHYDROGENASE"/>
    <property type="match status" value="1"/>
</dbReference>
<feature type="domain" description="Acyl-CoA dehydrogenase/oxidase C-terminal" evidence="6">
    <location>
        <begin position="201"/>
        <end position="332"/>
    </location>
</feature>
<keyword evidence="9" id="KW-1185">Reference proteome</keyword>
<evidence type="ECO:0000313" key="9">
    <source>
        <dbReference type="Proteomes" id="UP001595704"/>
    </source>
</evidence>
<comment type="caution">
    <text evidence="8">The sequence shown here is derived from an EMBL/GenBank/DDBJ whole genome shotgun (WGS) entry which is preliminary data.</text>
</comment>
<comment type="similarity">
    <text evidence="2">Belongs to the acyl-CoA dehydrogenase family.</text>
</comment>
<dbReference type="GO" id="GO:0016491">
    <property type="term" value="F:oxidoreductase activity"/>
    <property type="evidence" value="ECO:0007669"/>
    <property type="project" value="UniProtKB-KW"/>
</dbReference>
<keyword evidence="3" id="KW-0285">Flavoprotein</keyword>
<protein>
    <submittedName>
        <fullName evidence="8">Acyl-CoA dehydrogenase family protein</fullName>
        <ecNumber evidence="8">1.-.-.-</ecNumber>
    </submittedName>
</protein>
<dbReference type="Proteomes" id="UP001595704">
    <property type="component" value="Unassembled WGS sequence"/>
</dbReference>
<evidence type="ECO:0000256" key="2">
    <source>
        <dbReference type="ARBA" id="ARBA00009347"/>
    </source>
</evidence>
<dbReference type="Pfam" id="PF00441">
    <property type="entry name" value="Acyl-CoA_dh_1"/>
    <property type="match status" value="1"/>
</dbReference>
<dbReference type="PANTHER" id="PTHR43884:SF20">
    <property type="entry name" value="ACYL-COA DEHYDROGENASE FADE28"/>
    <property type="match status" value="1"/>
</dbReference>
<evidence type="ECO:0000259" key="7">
    <source>
        <dbReference type="Pfam" id="PF02771"/>
    </source>
</evidence>
<evidence type="ECO:0000313" key="8">
    <source>
        <dbReference type="EMBL" id="MFC3639423.1"/>
    </source>
</evidence>
<name>A0ABV7ULQ6_9HYPH</name>
<keyword evidence="5 8" id="KW-0560">Oxidoreductase</keyword>
<dbReference type="Gene3D" id="1.20.140.10">
    <property type="entry name" value="Butyryl-CoA Dehydrogenase, subunit A, domain 3"/>
    <property type="match status" value="1"/>
</dbReference>
<reference evidence="9" key="1">
    <citation type="journal article" date="2019" name="Int. J. Syst. Evol. Microbiol.">
        <title>The Global Catalogue of Microorganisms (GCM) 10K type strain sequencing project: providing services to taxonomists for standard genome sequencing and annotation.</title>
        <authorList>
            <consortium name="The Broad Institute Genomics Platform"/>
            <consortium name="The Broad Institute Genome Sequencing Center for Infectious Disease"/>
            <person name="Wu L."/>
            <person name="Ma J."/>
        </authorList>
    </citation>
    <scope>NUCLEOTIDE SEQUENCE [LARGE SCALE GENOMIC DNA]</scope>
    <source>
        <strain evidence="9">KCTC 42282</strain>
    </source>
</reference>
<dbReference type="InterPro" id="IPR036250">
    <property type="entry name" value="AcylCo_DH-like_C"/>
</dbReference>
<organism evidence="8 9">
    <name type="scientific">Camelimonas fluminis</name>
    <dbReference type="NCBI Taxonomy" id="1576911"/>
    <lineage>
        <taxon>Bacteria</taxon>
        <taxon>Pseudomonadati</taxon>
        <taxon>Pseudomonadota</taxon>
        <taxon>Alphaproteobacteria</taxon>
        <taxon>Hyphomicrobiales</taxon>
        <taxon>Chelatococcaceae</taxon>
        <taxon>Camelimonas</taxon>
    </lineage>
</organism>
<evidence type="ECO:0000256" key="5">
    <source>
        <dbReference type="ARBA" id="ARBA00023002"/>
    </source>
</evidence>
<gene>
    <name evidence="8" type="ORF">ACFONL_18965</name>
</gene>
<dbReference type="EMBL" id="JBHRYC010000093">
    <property type="protein sequence ID" value="MFC3639423.1"/>
    <property type="molecule type" value="Genomic_DNA"/>
</dbReference>
<dbReference type="SUPFAM" id="SSF47203">
    <property type="entry name" value="Acyl-CoA dehydrogenase C-terminal domain-like"/>
    <property type="match status" value="1"/>
</dbReference>
<feature type="domain" description="Acyl-CoA dehydrogenase/oxidase N-terminal" evidence="7">
    <location>
        <begin position="8"/>
        <end position="97"/>
    </location>
</feature>
<dbReference type="SUPFAM" id="SSF56645">
    <property type="entry name" value="Acyl-CoA dehydrogenase NM domain-like"/>
    <property type="match status" value="1"/>
</dbReference>
<dbReference type="RefSeq" id="WP_210319831.1">
    <property type="nucleotide sequence ID" value="NZ_BNCG01000007.1"/>
</dbReference>
<dbReference type="InterPro" id="IPR009075">
    <property type="entry name" value="AcylCo_DH/oxidase_C"/>
</dbReference>
<proteinExistence type="inferred from homology"/>
<keyword evidence="4" id="KW-0274">FAD</keyword>
<dbReference type="Gene3D" id="1.10.540.10">
    <property type="entry name" value="Acyl-CoA dehydrogenase/oxidase, N-terminal domain"/>
    <property type="match status" value="1"/>
</dbReference>